<proteinExistence type="inferred from homology"/>
<dbReference type="PANTHER" id="PTHR23001:SF3">
    <property type="entry name" value="EUKARYOTIC TRANSLATION INITIATION FACTOR 2 SUBUNIT 2"/>
    <property type="match status" value="1"/>
</dbReference>
<dbReference type="PANTHER" id="PTHR23001">
    <property type="entry name" value="EUKARYOTIC TRANSLATION INITIATION FACTOR"/>
    <property type="match status" value="1"/>
</dbReference>
<dbReference type="SUPFAM" id="SSF75689">
    <property type="entry name" value="Zinc-binding domain of translation initiation factor 2 beta"/>
    <property type="match status" value="1"/>
</dbReference>
<dbReference type="InterPro" id="IPR016189">
    <property type="entry name" value="Transl_init_fac_IF2/IF5_N"/>
</dbReference>
<dbReference type="SMART" id="SM00653">
    <property type="entry name" value="eIF2B_5"/>
    <property type="match status" value="1"/>
</dbReference>
<feature type="domain" description="Translation initiation factor IF2/IF5" evidence="4">
    <location>
        <begin position="26"/>
        <end position="134"/>
    </location>
</feature>
<sequence>MNLQTYSVEFLADRLYDELLNQNVNNKKLIIEKPIVKSLNKKTFILNFTSICSKINRPTLDVKQYFEREMSTSISINAQGSLVITGTFKEINILKVFSSYIENFVKCTECGSCETEIIKENRITYNNCKKCKSKKAL</sequence>
<keyword evidence="2 5" id="KW-0396">Initiation factor</keyword>
<protein>
    <submittedName>
        <fullName evidence="5">Translation initiation factor 2 subunit beta</fullName>
    </submittedName>
</protein>
<dbReference type="Pfam" id="PF01873">
    <property type="entry name" value="eIF-5_eIF-2B"/>
    <property type="match status" value="1"/>
</dbReference>
<dbReference type="InterPro" id="IPR002735">
    <property type="entry name" value="Transl_init_fac_IF2/IF5_dom"/>
</dbReference>
<evidence type="ECO:0000256" key="2">
    <source>
        <dbReference type="ARBA" id="ARBA00022540"/>
    </source>
</evidence>
<name>A0A1V0SDJ5_9VIRU</name>
<evidence type="ECO:0000313" key="5">
    <source>
        <dbReference type="EMBL" id="ARF09704.1"/>
    </source>
</evidence>
<dbReference type="SUPFAM" id="SSF100966">
    <property type="entry name" value="Translation initiation factor 2 beta, aIF2beta, N-terminal domain"/>
    <property type="match status" value="1"/>
</dbReference>
<keyword evidence="3" id="KW-0648">Protein biosynthesis</keyword>
<gene>
    <name evidence="5" type="ORF">Indivirus_2_83</name>
</gene>
<dbReference type="Gene3D" id="3.30.30.170">
    <property type="match status" value="1"/>
</dbReference>
<organism evidence="5">
    <name type="scientific">Indivirus ILV1</name>
    <dbReference type="NCBI Taxonomy" id="1977633"/>
    <lineage>
        <taxon>Viruses</taxon>
        <taxon>Varidnaviria</taxon>
        <taxon>Bamfordvirae</taxon>
        <taxon>Nucleocytoviricota</taxon>
        <taxon>Megaviricetes</taxon>
        <taxon>Imitervirales</taxon>
        <taxon>Mimiviridae</taxon>
        <taxon>Klosneuvirinae</taxon>
        <taxon>Indivirus</taxon>
    </lineage>
</organism>
<dbReference type="EMBL" id="KY684086">
    <property type="protein sequence ID" value="ARF09704.1"/>
    <property type="molecule type" value="Genomic_DNA"/>
</dbReference>
<dbReference type="GO" id="GO:0003729">
    <property type="term" value="F:mRNA binding"/>
    <property type="evidence" value="ECO:0007669"/>
    <property type="project" value="TreeGrafter"/>
</dbReference>
<reference evidence="5" key="1">
    <citation type="journal article" date="2017" name="Science">
        <title>Giant viruses with an expanded complement of translation system components.</title>
        <authorList>
            <person name="Schulz F."/>
            <person name="Yutin N."/>
            <person name="Ivanova N.N."/>
            <person name="Ortega D.R."/>
            <person name="Lee T.K."/>
            <person name="Vierheilig J."/>
            <person name="Daims H."/>
            <person name="Horn M."/>
            <person name="Wagner M."/>
            <person name="Jensen G.J."/>
            <person name="Kyrpides N.C."/>
            <person name="Koonin E.V."/>
            <person name="Woyke T."/>
        </authorList>
    </citation>
    <scope>NUCLEOTIDE SEQUENCE</scope>
    <source>
        <strain evidence="5">ILV1</strain>
    </source>
</reference>
<evidence type="ECO:0000259" key="4">
    <source>
        <dbReference type="SMART" id="SM00653"/>
    </source>
</evidence>
<dbReference type="InterPro" id="IPR016190">
    <property type="entry name" value="Transl_init_fac_IF2/IF5_Zn-bd"/>
</dbReference>
<accession>A0A1V0SDJ5</accession>
<evidence type="ECO:0000256" key="1">
    <source>
        <dbReference type="ARBA" id="ARBA00010397"/>
    </source>
</evidence>
<evidence type="ECO:0000256" key="3">
    <source>
        <dbReference type="ARBA" id="ARBA00022917"/>
    </source>
</evidence>
<dbReference type="GO" id="GO:0031369">
    <property type="term" value="F:translation initiation factor binding"/>
    <property type="evidence" value="ECO:0007669"/>
    <property type="project" value="TreeGrafter"/>
</dbReference>
<comment type="similarity">
    <text evidence="1">Belongs to the eIF-2-beta/eIF-5 family.</text>
</comment>
<dbReference type="InterPro" id="IPR045196">
    <property type="entry name" value="IF2/IF5"/>
</dbReference>